<dbReference type="AlphaFoldDB" id="A0A3M7TTF2"/>
<gene>
    <name evidence="8" type="ORF">EBO34_12990</name>
</gene>
<evidence type="ECO:0000313" key="9">
    <source>
        <dbReference type="Proteomes" id="UP000278746"/>
    </source>
</evidence>
<feature type="transmembrane region" description="Helical" evidence="6">
    <location>
        <begin position="246"/>
        <end position="267"/>
    </location>
</feature>
<dbReference type="GO" id="GO:0044341">
    <property type="term" value="P:sodium-dependent phosphate transport"/>
    <property type="evidence" value="ECO:0007669"/>
    <property type="project" value="InterPro"/>
</dbReference>
<feature type="transmembrane region" description="Helical" evidence="6">
    <location>
        <begin position="86"/>
        <end position="105"/>
    </location>
</feature>
<protein>
    <submittedName>
        <fullName evidence="8">Na/Pi cotransporter family protein</fullName>
    </submittedName>
</protein>
<evidence type="ECO:0000256" key="1">
    <source>
        <dbReference type="ARBA" id="ARBA00004651"/>
    </source>
</evidence>
<evidence type="ECO:0000313" key="8">
    <source>
        <dbReference type="EMBL" id="RNA67633.1"/>
    </source>
</evidence>
<feature type="domain" description="PhoU" evidence="7">
    <location>
        <begin position="345"/>
        <end position="422"/>
    </location>
</feature>
<dbReference type="Pfam" id="PF01895">
    <property type="entry name" value="PhoU"/>
    <property type="match status" value="2"/>
</dbReference>
<evidence type="ECO:0000256" key="4">
    <source>
        <dbReference type="ARBA" id="ARBA00022989"/>
    </source>
</evidence>
<dbReference type="InterPro" id="IPR038078">
    <property type="entry name" value="PhoU-like_sf"/>
</dbReference>
<feature type="transmembrane region" description="Helical" evidence="6">
    <location>
        <begin position="6"/>
        <end position="28"/>
    </location>
</feature>
<dbReference type="EMBL" id="RHIB01000002">
    <property type="protein sequence ID" value="RNA67633.1"/>
    <property type="molecule type" value="Genomic_DNA"/>
</dbReference>
<feature type="transmembrane region" description="Helical" evidence="6">
    <location>
        <begin position="136"/>
        <end position="155"/>
    </location>
</feature>
<proteinExistence type="predicted"/>
<keyword evidence="3 6" id="KW-0812">Transmembrane</keyword>
<name>A0A3M7TTF2_9BACI</name>
<dbReference type="Gene3D" id="1.20.58.220">
    <property type="entry name" value="Phosphate transport system protein phou homolog 2, domain 2"/>
    <property type="match status" value="1"/>
</dbReference>
<dbReference type="OrthoDB" id="9763003at2"/>
<dbReference type="Proteomes" id="UP000278746">
    <property type="component" value="Unassembled WGS sequence"/>
</dbReference>
<dbReference type="Pfam" id="PF02690">
    <property type="entry name" value="Na_Pi_cotrans"/>
    <property type="match status" value="2"/>
</dbReference>
<evidence type="ECO:0000259" key="7">
    <source>
        <dbReference type="Pfam" id="PF01895"/>
    </source>
</evidence>
<dbReference type="SUPFAM" id="SSF109755">
    <property type="entry name" value="PhoU-like"/>
    <property type="match status" value="1"/>
</dbReference>
<dbReference type="NCBIfam" id="NF037997">
    <property type="entry name" value="Na_Pi_symport"/>
    <property type="match status" value="1"/>
</dbReference>
<comment type="subcellular location">
    <subcellularLocation>
        <location evidence="1">Cell membrane</location>
        <topology evidence="1">Multi-pass membrane protein</topology>
    </subcellularLocation>
</comment>
<sequence>MDLIQIILGVIGGLGIFLYGMHLASDGLKQSASKQLKSFLKRVTKNQVYGSGAGMVLAAVLQSSSAATVMVVGFVNAGLMTLRQSMGVVLGSAIGTTLTVQLIAFKVTDYALVFVSLGVLMFLIAKTQTIQHVGNIILGFGFVFFGMALMTNAMIPVQQSPEFMNWFVSATSNPIITILIATAFTAIIQNSAATIAIAMTLAVGGSMSMETAIAIVYGANIGTVITALISSLNASKDAQRTAVAHALFKIIGVLVFIPATFLFIQVLQTMGGSVERQIANAHTLFNIVNLLILLPFCNLFADWMTKLIKDKKSVDDFKYLDKNSLNFPTVALLNTQKELQYMAEKISERMFQPLLPIYVEEGSAVRQQIQSEEKRIDHLYRGIYHYLQEITEKKLTDDESRESLQMLYVNNDLEGISDIINELSSLSIKLEGNDILLSEWEKESIQILFEDVFQNFQDAVECFSEKDHELATKVVHQNPAIIRLEKELRFKHFHTEGGPSSRVSSVYMDLLNGLLRINQHSVNISQTTLGMI</sequence>
<feature type="transmembrane region" description="Helical" evidence="6">
    <location>
        <begin position="112"/>
        <end position="130"/>
    </location>
</feature>
<reference evidence="8 9" key="1">
    <citation type="submission" date="2018-10" db="EMBL/GenBank/DDBJ databases">
        <title>Bacillus Keqinensis sp. nov., a moderately halophilic bacterium isolated from a saline-alkaline lake.</title>
        <authorList>
            <person name="Wang H."/>
        </authorList>
    </citation>
    <scope>NUCLEOTIDE SEQUENCE [LARGE SCALE GENOMIC DNA]</scope>
    <source>
        <strain evidence="8 9">KQ-3</strain>
    </source>
</reference>
<dbReference type="PANTHER" id="PTHR10010:SF46">
    <property type="entry name" value="SODIUM-DEPENDENT PHOSPHATE TRANSPORT PROTEIN 2B"/>
    <property type="match status" value="1"/>
</dbReference>
<feature type="transmembrane region" description="Helical" evidence="6">
    <location>
        <begin position="176"/>
        <end position="202"/>
    </location>
</feature>
<comment type="caution">
    <text evidence="8">The sequence shown here is derived from an EMBL/GenBank/DDBJ whole genome shotgun (WGS) entry which is preliminary data.</text>
</comment>
<feature type="transmembrane region" description="Helical" evidence="6">
    <location>
        <begin position="48"/>
        <end position="74"/>
    </location>
</feature>
<feature type="transmembrane region" description="Helical" evidence="6">
    <location>
        <begin position="279"/>
        <end position="301"/>
    </location>
</feature>
<evidence type="ECO:0000256" key="3">
    <source>
        <dbReference type="ARBA" id="ARBA00022692"/>
    </source>
</evidence>
<dbReference type="InterPro" id="IPR004633">
    <property type="entry name" value="NaPi_cotrn-rel/YqeW-like"/>
</dbReference>
<accession>A0A3M7TTF2</accession>
<feature type="domain" description="PhoU" evidence="7">
    <location>
        <begin position="448"/>
        <end position="527"/>
    </location>
</feature>
<dbReference type="InterPro" id="IPR026022">
    <property type="entry name" value="PhoU_dom"/>
</dbReference>
<feature type="transmembrane region" description="Helical" evidence="6">
    <location>
        <begin position="214"/>
        <end position="234"/>
    </location>
</feature>
<evidence type="ECO:0000256" key="2">
    <source>
        <dbReference type="ARBA" id="ARBA00022475"/>
    </source>
</evidence>
<dbReference type="PANTHER" id="PTHR10010">
    <property type="entry name" value="SOLUTE CARRIER FAMILY 34 SODIUM PHOSPHATE , MEMBER 2-RELATED"/>
    <property type="match status" value="1"/>
</dbReference>
<keyword evidence="5 6" id="KW-0472">Membrane</keyword>
<evidence type="ECO:0000256" key="5">
    <source>
        <dbReference type="ARBA" id="ARBA00023136"/>
    </source>
</evidence>
<keyword evidence="4 6" id="KW-1133">Transmembrane helix</keyword>
<keyword evidence="9" id="KW-1185">Reference proteome</keyword>
<dbReference type="NCBIfam" id="TIGR00704">
    <property type="entry name" value="NaPi_cotrn_rel"/>
    <property type="match status" value="1"/>
</dbReference>
<organism evidence="8 9">
    <name type="scientific">Alteribacter keqinensis</name>
    <dbReference type="NCBI Taxonomy" id="2483800"/>
    <lineage>
        <taxon>Bacteria</taxon>
        <taxon>Bacillati</taxon>
        <taxon>Bacillota</taxon>
        <taxon>Bacilli</taxon>
        <taxon>Bacillales</taxon>
        <taxon>Bacillaceae</taxon>
        <taxon>Alteribacter</taxon>
    </lineage>
</organism>
<keyword evidence="2" id="KW-1003">Cell membrane</keyword>
<dbReference type="RefSeq" id="WP_122899228.1">
    <property type="nucleotide sequence ID" value="NZ_RHIB01000002.1"/>
</dbReference>
<dbReference type="InterPro" id="IPR003841">
    <property type="entry name" value="Na/Pi_transpt"/>
</dbReference>
<dbReference type="GO" id="GO:0005886">
    <property type="term" value="C:plasma membrane"/>
    <property type="evidence" value="ECO:0007669"/>
    <property type="project" value="UniProtKB-SubCell"/>
</dbReference>
<evidence type="ECO:0000256" key="6">
    <source>
        <dbReference type="SAM" id="Phobius"/>
    </source>
</evidence>
<dbReference type="GO" id="GO:0005436">
    <property type="term" value="F:sodium:phosphate symporter activity"/>
    <property type="evidence" value="ECO:0007669"/>
    <property type="project" value="InterPro"/>
</dbReference>